<protein>
    <submittedName>
        <fullName evidence="1">Uncharacterized protein</fullName>
    </submittedName>
</protein>
<keyword evidence="3" id="KW-1185">Reference proteome</keyword>
<name>A0A9W6IQ89_9HYPH</name>
<reference evidence="1" key="3">
    <citation type="submission" date="2023-01" db="EMBL/GenBank/DDBJ databases">
        <authorList>
            <person name="Sun Q."/>
            <person name="Evtushenko L."/>
        </authorList>
    </citation>
    <scope>NUCLEOTIDE SEQUENCE</scope>
    <source>
        <strain evidence="1">VKM B-1606</strain>
    </source>
</reference>
<proteinExistence type="predicted"/>
<organism evidence="1 4">
    <name type="scientific">Methylopila capsulata</name>
    <dbReference type="NCBI Taxonomy" id="61654"/>
    <lineage>
        <taxon>Bacteria</taxon>
        <taxon>Pseudomonadati</taxon>
        <taxon>Pseudomonadota</taxon>
        <taxon>Alphaproteobacteria</taxon>
        <taxon>Hyphomicrobiales</taxon>
        <taxon>Methylopilaceae</taxon>
        <taxon>Methylopila</taxon>
    </lineage>
</organism>
<gene>
    <name evidence="1" type="ORF">GCM10008170_04850</name>
    <name evidence="2" type="ORF">JOD31_001634</name>
</gene>
<sequence>MSTLASASSGSSIDAGSFFGRIFARIGLEISAFFSELHAAQVRTNTQEPFGL</sequence>
<accession>A0A9W6IQ89</accession>
<dbReference type="Proteomes" id="UP001143400">
    <property type="component" value="Unassembled WGS sequence"/>
</dbReference>
<dbReference type="EMBL" id="BSFF01000001">
    <property type="protein sequence ID" value="GLK54466.1"/>
    <property type="molecule type" value="Genomic_DNA"/>
</dbReference>
<dbReference type="AlphaFoldDB" id="A0A9W6IQ89"/>
<evidence type="ECO:0000313" key="4">
    <source>
        <dbReference type="Proteomes" id="UP001143400"/>
    </source>
</evidence>
<evidence type="ECO:0000313" key="1">
    <source>
        <dbReference type="EMBL" id="GLK54466.1"/>
    </source>
</evidence>
<evidence type="ECO:0000313" key="3">
    <source>
        <dbReference type="Proteomes" id="UP000758856"/>
    </source>
</evidence>
<reference evidence="2 3" key="2">
    <citation type="submission" date="2021-01" db="EMBL/GenBank/DDBJ databases">
        <title>Genomic Encyclopedia of Type Strains, Phase IV (KMG-IV): sequencing the most valuable type-strain genomes for metagenomic binning, comparative biology and taxonomic classification.</title>
        <authorList>
            <person name="Goeker M."/>
        </authorList>
    </citation>
    <scope>NUCLEOTIDE SEQUENCE [LARGE SCALE GENOMIC DNA]</scope>
    <source>
        <strain evidence="2 3">DSM 6130</strain>
    </source>
</reference>
<comment type="caution">
    <text evidence="1">The sequence shown here is derived from an EMBL/GenBank/DDBJ whole genome shotgun (WGS) entry which is preliminary data.</text>
</comment>
<evidence type="ECO:0000313" key="2">
    <source>
        <dbReference type="EMBL" id="MBM7851409.1"/>
    </source>
</evidence>
<reference evidence="1" key="1">
    <citation type="journal article" date="2014" name="Int. J. Syst. Evol. Microbiol.">
        <title>Complete genome sequence of Corynebacterium casei LMG S-19264T (=DSM 44701T), isolated from a smear-ripened cheese.</title>
        <authorList>
            <consortium name="US DOE Joint Genome Institute (JGI-PGF)"/>
            <person name="Walter F."/>
            <person name="Albersmeier A."/>
            <person name="Kalinowski J."/>
            <person name="Ruckert C."/>
        </authorList>
    </citation>
    <scope>NUCLEOTIDE SEQUENCE</scope>
    <source>
        <strain evidence="1">VKM B-1606</strain>
    </source>
</reference>
<dbReference type="Proteomes" id="UP000758856">
    <property type="component" value="Unassembled WGS sequence"/>
</dbReference>
<dbReference type="EMBL" id="JAFBCY010000002">
    <property type="protein sequence ID" value="MBM7851409.1"/>
    <property type="molecule type" value="Genomic_DNA"/>
</dbReference>
<dbReference type="RefSeq" id="WP_020187657.1">
    <property type="nucleotide sequence ID" value="NZ_BSFF01000001.1"/>
</dbReference>